<dbReference type="SUPFAM" id="SSF56935">
    <property type="entry name" value="Porins"/>
    <property type="match status" value="1"/>
</dbReference>
<dbReference type="NCBIfam" id="NF041455">
    <property type="entry name" value="DSF_Ax21"/>
    <property type="match status" value="1"/>
</dbReference>
<sequence length="192" mass="21075">MKRFLPIAALAAALPFAANAAEGLSYNYLEGGYSASKSDIAPVNRDVDSDGWSIRGSAAFAPNFHAFGDYTRESVDRSPLDRDQWRLGVGYNHELSQRTDLLTRVAYQKLDFGHGFNADGYSVEVGARSALLPALEGYALAGYEDLDNGFDSEFYGRLGAQWKFNQNFGVAGDVKLIKGGDTQWFVGPRLTW</sequence>
<dbReference type="RefSeq" id="WP_133393999.1">
    <property type="nucleotide sequence ID" value="NZ_SMTG01000004.1"/>
</dbReference>
<evidence type="ECO:0000256" key="1">
    <source>
        <dbReference type="SAM" id="SignalP"/>
    </source>
</evidence>
<dbReference type="Gene3D" id="2.40.160.10">
    <property type="entry name" value="Porin"/>
    <property type="match status" value="1"/>
</dbReference>
<dbReference type="EMBL" id="SMTG01000004">
    <property type="protein sequence ID" value="TDK30946.1"/>
    <property type="molecule type" value="Genomic_DNA"/>
</dbReference>
<evidence type="ECO:0000313" key="3">
    <source>
        <dbReference type="Proteomes" id="UP000295543"/>
    </source>
</evidence>
<gene>
    <name evidence="2" type="ORF">E2F49_11455</name>
</gene>
<keyword evidence="3" id="KW-1185">Reference proteome</keyword>
<protein>
    <submittedName>
        <fullName evidence="2">Ax21 family protein</fullName>
    </submittedName>
</protein>
<reference evidence="2 3" key="1">
    <citation type="submission" date="2019-03" db="EMBL/GenBank/DDBJ databases">
        <title>Luteimonas zhaokaii sp.nov., isolated from the rectal contents of Plateau pika in Yushu, Qinghai Province, China.</title>
        <authorList>
            <person name="Zhang G."/>
        </authorList>
    </citation>
    <scope>NUCLEOTIDE SEQUENCE [LARGE SCALE GENOMIC DNA]</scope>
    <source>
        <strain evidence="2 3">THG-MD21</strain>
    </source>
</reference>
<evidence type="ECO:0000313" key="2">
    <source>
        <dbReference type="EMBL" id="TDK30946.1"/>
    </source>
</evidence>
<comment type="caution">
    <text evidence="2">The sequence shown here is derived from an EMBL/GenBank/DDBJ whole genome shotgun (WGS) entry which is preliminary data.</text>
</comment>
<accession>A0A4R5U8Y5</accession>
<feature type="signal peptide" evidence="1">
    <location>
        <begin position="1"/>
        <end position="20"/>
    </location>
</feature>
<dbReference type="InterPro" id="IPR026364">
    <property type="entry name" value="Ax21"/>
</dbReference>
<dbReference type="Proteomes" id="UP000295543">
    <property type="component" value="Unassembled WGS sequence"/>
</dbReference>
<organism evidence="2 3">
    <name type="scientific">Luteimonas terrae</name>
    <dbReference type="NCBI Taxonomy" id="1530191"/>
    <lineage>
        <taxon>Bacteria</taxon>
        <taxon>Pseudomonadati</taxon>
        <taxon>Pseudomonadota</taxon>
        <taxon>Gammaproteobacteria</taxon>
        <taxon>Lysobacterales</taxon>
        <taxon>Lysobacteraceae</taxon>
        <taxon>Luteimonas</taxon>
    </lineage>
</organism>
<proteinExistence type="predicted"/>
<keyword evidence="1" id="KW-0732">Signal</keyword>
<dbReference type="AlphaFoldDB" id="A0A4R5U8Y5"/>
<dbReference type="OrthoDB" id="5974338at2"/>
<feature type="chain" id="PRO_5020268873" evidence="1">
    <location>
        <begin position="21"/>
        <end position="192"/>
    </location>
</feature>
<dbReference type="InterPro" id="IPR023614">
    <property type="entry name" value="Porin_dom_sf"/>
</dbReference>
<name>A0A4R5U8Y5_9GAMM</name>